<comment type="subunit">
    <text evidence="3 11">The type I restriction/modification system is composed of three polypeptides R, M and S.</text>
</comment>
<dbReference type="GO" id="GO:0009035">
    <property type="term" value="F:type I site-specific deoxyribonuclease activity"/>
    <property type="evidence" value="ECO:0007669"/>
    <property type="project" value="UniProtKB-EC"/>
</dbReference>
<evidence type="ECO:0000313" key="13">
    <source>
        <dbReference type="EMBL" id="MCC2242036.1"/>
    </source>
</evidence>
<sequence length="1144" mass="131100">MARLKEYNGHYCESEYEYAFIGFLEAEGWIYSSGNNISRVTKRDVLIADDFKKFIVDTNPDLTEDEVTQIFDNVRLVGSESDFATLHKVYGWMVDGMQFTPQDGIARMIPLIDFKKDSNRNIFRVVNQFTVEYTNNGQKENRRPDVLLFVNGMPLCVIELKNPADANATIYDAWEQINIRYWRDIPHLLHYCPLACISDGVKTRLGTVRTPYEHFYAWRRVNDGDAVSTLPFEETETMIKGVYAPDRFLEIFRDYIYFQDSIYDSDEVEIVCRYPQFFAARLLRQSIINSVVQKSGKGGTYFGATGCGKTYTMAFLARQLALRCTDIPEIGSPTIILIVDRDELQKQGAKLFTKSKEFLNLGEVAVVKNRAQLRQELGARQSGGFYICTIQKFCDREDDKIGLINDRQNIICFSDEAHRTQLEHSKKIQFSKDADENMKAMVSKPYAKVLKEAFPQATFVGFTGTPIAETYQTFGDEIDRYTMDQAVADGLTVSIKYHPRIAKVLLDKVKVKEIEDYYKKCADDGATYEDIEASKKAMSSMEVILGEPSRLERLATDIHDHYISSCAGDPDRIQKAMVVCSNRKIAYALLQKFKDKYPEWFEEKKSPDGVSVTEEELKELKPTPFIAMVSSVGSNDEEGMYNYLGGVKNDKRSEELDAAFKQEKSNFHIVIVVDMWITGFDVPCLTYLYNDKPLKKHLLIQTISRVNRKYPGKEFGMVVDYIGIRDNMREAMKIYGGDTSVAPTSDDVEQATSVFREELEVLKTLFSDYDLSPFLNPDCDPVERYRILAKAAEYVFVSMEELQTEGNKGSQKVSFKTYFLKTVKRMRSAFDICQPSGYLGEEESALAQCFMAIAGFVRKMSGTSEVDTDTMNRAVSKMVEEALKYNQVESVLESGEEEDIFSPEYFEKLSDVKMPATKLELLVKMLRKQIKEYGKVNQLAAKSFQEMLEKTIAEYHERRKHLTAEEAGEAQEKASEDIIKIATEQALAILRQMNENRESFRKIGLTFEEKAFYDILISLRDQYNFEYGTDKEVDGVVVNDKCKALAKKIKDIIDTKSSFADWLNNQNVRNQLKLDIKICLVKNGYPPQYSPEVFNKVMEQVENFEEYSVTEDIGNEVDNSVKIYQYEPKYKVMKVAEDSAKYGK</sequence>
<dbReference type="GO" id="GO:0003677">
    <property type="term" value="F:DNA binding"/>
    <property type="evidence" value="ECO:0007669"/>
    <property type="project" value="UniProtKB-KW"/>
</dbReference>
<dbReference type="Pfam" id="PF04313">
    <property type="entry name" value="HSDR_N"/>
    <property type="match status" value="1"/>
</dbReference>
<organism evidence="13 14">
    <name type="scientific">Roseburia amylophila</name>
    <dbReference type="NCBI Taxonomy" id="2981794"/>
    <lineage>
        <taxon>Bacteria</taxon>
        <taxon>Bacillati</taxon>
        <taxon>Bacillota</taxon>
        <taxon>Clostridia</taxon>
        <taxon>Lachnospirales</taxon>
        <taxon>Lachnospiraceae</taxon>
        <taxon>Roseburia</taxon>
    </lineage>
</organism>
<dbReference type="AlphaFoldDB" id="A0AAW4WH88"/>
<name>A0AAW4WH88_9FIRM</name>
<keyword evidence="9 11" id="KW-0067">ATP-binding</keyword>
<proteinExistence type="inferred from homology"/>
<dbReference type="CDD" id="cd18800">
    <property type="entry name" value="SF2_C_EcoR124I-like"/>
    <property type="match status" value="1"/>
</dbReference>
<evidence type="ECO:0000259" key="12">
    <source>
        <dbReference type="PROSITE" id="PS51192"/>
    </source>
</evidence>
<comment type="function">
    <text evidence="11">Subunit R is required for both nuclease and ATPase activities, but not for modification.</text>
</comment>
<evidence type="ECO:0000256" key="10">
    <source>
        <dbReference type="ARBA" id="ARBA00023125"/>
    </source>
</evidence>
<dbReference type="SUPFAM" id="SSF52540">
    <property type="entry name" value="P-loop containing nucleoside triphosphate hydrolases"/>
    <property type="match status" value="2"/>
</dbReference>
<evidence type="ECO:0000313" key="14">
    <source>
        <dbReference type="Proteomes" id="UP001198893"/>
    </source>
</evidence>
<evidence type="ECO:0000256" key="6">
    <source>
        <dbReference type="ARBA" id="ARBA00022747"/>
    </source>
</evidence>
<dbReference type="InterPro" id="IPR007409">
    <property type="entry name" value="Restrct_endonuc_type1_HsdR_N"/>
</dbReference>
<dbReference type="PANTHER" id="PTHR30195:SF15">
    <property type="entry name" value="TYPE I RESTRICTION ENZYME HINDI ENDONUCLEASE SUBUNIT"/>
    <property type="match status" value="1"/>
</dbReference>
<comment type="similarity">
    <text evidence="2 11">Belongs to the HsdR family.</text>
</comment>
<evidence type="ECO:0000256" key="3">
    <source>
        <dbReference type="ARBA" id="ARBA00011296"/>
    </source>
</evidence>
<dbReference type="SMART" id="SM00487">
    <property type="entry name" value="DEXDc"/>
    <property type="match status" value="1"/>
</dbReference>
<keyword evidence="5 11" id="KW-0547">Nucleotide-binding</keyword>
<evidence type="ECO:0000256" key="5">
    <source>
        <dbReference type="ARBA" id="ARBA00022741"/>
    </source>
</evidence>
<evidence type="ECO:0000256" key="8">
    <source>
        <dbReference type="ARBA" id="ARBA00022801"/>
    </source>
</evidence>
<dbReference type="InterPro" id="IPR051268">
    <property type="entry name" value="Type-I_R_enzyme_R_subunit"/>
</dbReference>
<dbReference type="InterPro" id="IPR004473">
    <property type="entry name" value="Restrct_endonuc_typeI_HsdR"/>
</dbReference>
<dbReference type="PANTHER" id="PTHR30195">
    <property type="entry name" value="TYPE I SITE-SPECIFIC DEOXYRIBONUCLEASE PROTEIN SUBUNIT M AND R"/>
    <property type="match status" value="1"/>
</dbReference>
<dbReference type="InterPro" id="IPR021810">
    <property type="entry name" value="T1RH-like_C"/>
</dbReference>
<feature type="domain" description="Helicase ATP-binding" evidence="12">
    <location>
        <begin position="290"/>
        <end position="484"/>
    </location>
</feature>
<dbReference type="GO" id="GO:0005524">
    <property type="term" value="F:ATP binding"/>
    <property type="evidence" value="ECO:0007669"/>
    <property type="project" value="UniProtKB-KW"/>
</dbReference>
<gene>
    <name evidence="13" type="ORF">LKD47_06945</name>
</gene>
<protein>
    <recommendedName>
        <fullName evidence="11">Type I restriction enzyme endonuclease subunit</fullName>
        <shortName evidence="11">R protein</shortName>
        <ecNumber evidence="11">3.1.21.3</ecNumber>
    </recommendedName>
    <alternativeName>
        <fullName evidence="11">Type-1 restriction enzyme R protein</fullName>
    </alternativeName>
</protein>
<evidence type="ECO:0000256" key="9">
    <source>
        <dbReference type="ARBA" id="ARBA00022840"/>
    </source>
</evidence>
<reference evidence="13" key="1">
    <citation type="submission" date="2021-10" db="EMBL/GenBank/DDBJ databases">
        <title>Anaerobic single-cell dispensing facilitates the cultivation of human gut bacteria.</title>
        <authorList>
            <person name="Afrizal A."/>
        </authorList>
    </citation>
    <scope>NUCLEOTIDE SEQUENCE</scope>
    <source>
        <strain evidence="13">CLA-AA-H204</strain>
    </source>
</reference>
<dbReference type="Pfam" id="PF22679">
    <property type="entry name" value="T1R_D3-like"/>
    <property type="match status" value="1"/>
</dbReference>
<dbReference type="Proteomes" id="UP001198893">
    <property type="component" value="Unassembled WGS sequence"/>
</dbReference>
<evidence type="ECO:0000256" key="2">
    <source>
        <dbReference type="ARBA" id="ARBA00008598"/>
    </source>
</evidence>
<evidence type="ECO:0000256" key="7">
    <source>
        <dbReference type="ARBA" id="ARBA00022759"/>
    </source>
</evidence>
<dbReference type="InterPro" id="IPR040980">
    <property type="entry name" value="SWI2_SNF2"/>
</dbReference>
<dbReference type="Pfam" id="PF11867">
    <property type="entry name" value="T1RH-like_C"/>
    <property type="match status" value="1"/>
</dbReference>
<dbReference type="InterPro" id="IPR014001">
    <property type="entry name" value="Helicase_ATP-bd"/>
</dbReference>
<accession>A0AAW4WH88</accession>
<keyword evidence="8 11" id="KW-0378">Hydrolase</keyword>
<dbReference type="EC" id="3.1.21.3" evidence="11"/>
<dbReference type="NCBIfam" id="TIGR00348">
    <property type="entry name" value="hsdR"/>
    <property type="match status" value="1"/>
</dbReference>
<dbReference type="Gene3D" id="3.90.1570.50">
    <property type="match status" value="1"/>
</dbReference>
<dbReference type="GO" id="GO:0009307">
    <property type="term" value="P:DNA restriction-modification system"/>
    <property type="evidence" value="ECO:0007669"/>
    <property type="project" value="UniProtKB-KW"/>
</dbReference>
<dbReference type="EMBL" id="JAJEQW010000006">
    <property type="protein sequence ID" value="MCC2242036.1"/>
    <property type="molecule type" value="Genomic_DNA"/>
</dbReference>
<keyword evidence="6 11" id="KW-0680">Restriction system</keyword>
<evidence type="ECO:0000256" key="11">
    <source>
        <dbReference type="RuleBase" id="RU364115"/>
    </source>
</evidence>
<dbReference type="Pfam" id="PF18766">
    <property type="entry name" value="SWI2_SNF2"/>
    <property type="match status" value="1"/>
</dbReference>
<keyword evidence="4" id="KW-0540">Nuclease</keyword>
<dbReference type="InterPro" id="IPR027417">
    <property type="entry name" value="P-loop_NTPase"/>
</dbReference>
<dbReference type="PROSITE" id="PS51192">
    <property type="entry name" value="HELICASE_ATP_BIND_1"/>
    <property type="match status" value="1"/>
</dbReference>
<evidence type="ECO:0000256" key="1">
    <source>
        <dbReference type="ARBA" id="ARBA00000851"/>
    </source>
</evidence>
<keyword evidence="10 11" id="KW-0238">DNA-binding</keyword>
<comment type="catalytic activity">
    <reaction evidence="1 11">
        <text>Endonucleolytic cleavage of DNA to give random double-stranded fragments with terminal 5'-phosphates, ATP is simultaneously hydrolyzed.</text>
        <dbReference type="EC" id="3.1.21.3"/>
    </reaction>
</comment>
<keyword evidence="7" id="KW-0255">Endonuclease</keyword>
<dbReference type="RefSeq" id="WP_227710033.1">
    <property type="nucleotide sequence ID" value="NZ_JAJEQW010000006.1"/>
</dbReference>
<comment type="caution">
    <text evidence="13">The sequence shown here is derived from an EMBL/GenBank/DDBJ whole genome shotgun (WGS) entry which is preliminary data.</text>
</comment>
<evidence type="ECO:0000256" key="4">
    <source>
        <dbReference type="ARBA" id="ARBA00022722"/>
    </source>
</evidence>
<dbReference type="CDD" id="cd22332">
    <property type="entry name" value="HsdR_N"/>
    <property type="match status" value="1"/>
</dbReference>
<dbReference type="Gene3D" id="3.40.50.300">
    <property type="entry name" value="P-loop containing nucleotide triphosphate hydrolases"/>
    <property type="match status" value="2"/>
</dbReference>
<dbReference type="InterPro" id="IPR055180">
    <property type="entry name" value="HsdR_RecA-like_helicase_dom_2"/>
</dbReference>